<dbReference type="Proteomes" id="UP000005446">
    <property type="component" value="Unassembled WGS sequence"/>
</dbReference>
<dbReference type="EMBL" id="AGUE01000011">
    <property type="protein sequence ID" value="EHL03231.1"/>
    <property type="molecule type" value="Genomic_DNA"/>
</dbReference>
<protein>
    <submittedName>
        <fullName evidence="1">Uncharacterized protein</fullName>
    </submittedName>
</protein>
<dbReference type="InParanoid" id="H0EDZ8"/>
<evidence type="ECO:0000313" key="2">
    <source>
        <dbReference type="Proteomes" id="UP000005446"/>
    </source>
</evidence>
<comment type="caution">
    <text evidence="1">The sequence shown here is derived from an EMBL/GenBank/DDBJ whole genome shotgun (WGS) entry which is preliminary data.</text>
</comment>
<dbReference type="HOGENOM" id="CLU_2469284_0_0_1"/>
<evidence type="ECO:0000313" key="1">
    <source>
        <dbReference type="EMBL" id="EHL03231.1"/>
    </source>
</evidence>
<gene>
    <name evidence="1" type="ORF">M7I_0666</name>
</gene>
<organism evidence="1 2">
    <name type="scientific">Glarea lozoyensis (strain ATCC 74030 / MF5533)</name>
    <dbReference type="NCBI Taxonomy" id="1104152"/>
    <lineage>
        <taxon>Eukaryota</taxon>
        <taxon>Fungi</taxon>
        <taxon>Dikarya</taxon>
        <taxon>Ascomycota</taxon>
        <taxon>Pezizomycotina</taxon>
        <taxon>Leotiomycetes</taxon>
        <taxon>Helotiales</taxon>
        <taxon>Helotiaceae</taxon>
        <taxon>Glarea</taxon>
    </lineage>
</organism>
<name>H0EDZ8_GLAL7</name>
<accession>H0EDZ8</accession>
<reference evidence="1 2" key="1">
    <citation type="journal article" date="2012" name="Eukaryot. Cell">
        <title>Genome sequence of the fungus Glarea lozoyensis: the first genome sequence of a species from the Helotiaceae family.</title>
        <authorList>
            <person name="Youssar L."/>
            <person name="Gruening B.A."/>
            <person name="Erxleben A."/>
            <person name="Guenther S."/>
            <person name="Huettel W."/>
        </authorList>
    </citation>
    <scope>NUCLEOTIDE SEQUENCE [LARGE SCALE GENOMIC DNA]</scope>
    <source>
        <strain evidence="2">ATCC 74030 / MF5533</strain>
    </source>
</reference>
<proteinExistence type="predicted"/>
<sequence>MDWVVPEILFEFLEVITGATRPCGDCAPIWMWYADVWVDNVSGRLRRSRSGSLVRIQSASVSMNLVASPSKYPTAFSASKLEMTDSGK</sequence>
<dbReference type="AlphaFoldDB" id="H0EDZ8"/>
<keyword evidence="2" id="KW-1185">Reference proteome</keyword>